<sequence length="254" mass="26478">MSVENVRPVQSNCLLEVCVDSVAGLECAIEGGADRIELCSSLELGGLTPSAGFMQTAAHISPVPVYALNRPRSGDFVYSVLELDLIERDIEQARAAGLDGVVIGVSLPDLRLDIGALTRLKTAAKGLDCTLHRAFDLVPDFDVALEQAITLGFSRILSSGGALSAEQGLAMLRHLCKRSSGRISIMPGGGVGALNVPQFMALDGIKEVHGSCSSPSEAVHAKVTALGFASESSKHTDASKVRALKAALLVPSSD</sequence>
<dbReference type="RefSeq" id="WP_101533559.1">
    <property type="nucleotide sequence ID" value="NZ_PKUQ01000016.1"/>
</dbReference>
<comment type="similarity">
    <text evidence="1 2">Belongs to the CutC family.</text>
</comment>
<dbReference type="InterPro" id="IPR005627">
    <property type="entry name" value="CutC-like"/>
</dbReference>
<keyword evidence="4" id="KW-1185">Reference proteome</keyword>
<protein>
    <recommendedName>
        <fullName evidence="2">PF03932 family protein CutC</fullName>
    </recommendedName>
</protein>
<name>A0A2N5XSQ4_9HYPH</name>
<dbReference type="HAMAP" id="MF_00795">
    <property type="entry name" value="CutC"/>
    <property type="match status" value="1"/>
</dbReference>
<dbReference type="Proteomes" id="UP000234881">
    <property type="component" value="Unassembled WGS sequence"/>
</dbReference>
<dbReference type="GO" id="GO:0005507">
    <property type="term" value="F:copper ion binding"/>
    <property type="evidence" value="ECO:0007669"/>
    <property type="project" value="TreeGrafter"/>
</dbReference>
<comment type="caution">
    <text evidence="3">The sequence shown here is derived from an EMBL/GenBank/DDBJ whole genome shotgun (WGS) entry which is preliminary data.</text>
</comment>
<dbReference type="EMBL" id="PKUQ01000016">
    <property type="protein sequence ID" value="PLW77542.1"/>
    <property type="molecule type" value="Genomic_DNA"/>
</dbReference>
<accession>A0A2N5XSQ4</accession>
<dbReference type="InterPro" id="IPR036822">
    <property type="entry name" value="CutC-like_dom_sf"/>
</dbReference>
<dbReference type="AlphaFoldDB" id="A0A2N5XSQ4"/>
<reference evidence="3 4" key="1">
    <citation type="submission" date="2018-01" db="EMBL/GenBank/DDBJ databases">
        <title>The draft genome sequence of Cohaesibacter sp. H1304.</title>
        <authorList>
            <person name="Wang N.-N."/>
            <person name="Du Z.-J."/>
        </authorList>
    </citation>
    <scope>NUCLEOTIDE SEQUENCE [LARGE SCALE GENOMIC DNA]</scope>
    <source>
        <strain evidence="3 4">H1304</strain>
    </source>
</reference>
<evidence type="ECO:0000256" key="1">
    <source>
        <dbReference type="ARBA" id="ARBA00007768"/>
    </source>
</evidence>
<keyword evidence="2" id="KW-0963">Cytoplasm</keyword>
<evidence type="ECO:0000313" key="3">
    <source>
        <dbReference type="EMBL" id="PLW77542.1"/>
    </source>
</evidence>
<evidence type="ECO:0000256" key="2">
    <source>
        <dbReference type="HAMAP-Rule" id="MF_00795"/>
    </source>
</evidence>
<comment type="subcellular location">
    <subcellularLocation>
        <location evidence="2">Cytoplasm</location>
    </subcellularLocation>
</comment>
<evidence type="ECO:0000313" key="4">
    <source>
        <dbReference type="Proteomes" id="UP000234881"/>
    </source>
</evidence>
<dbReference type="OrthoDB" id="9815677at2"/>
<dbReference type="PANTHER" id="PTHR12598:SF0">
    <property type="entry name" value="COPPER HOMEOSTASIS PROTEIN CUTC HOMOLOG"/>
    <property type="match status" value="1"/>
</dbReference>
<comment type="caution">
    <text evidence="2">Once thought to be involved in copper homeostasis, experiments in E.coli have shown this is not the case.</text>
</comment>
<dbReference type="PANTHER" id="PTHR12598">
    <property type="entry name" value="COPPER HOMEOSTASIS PROTEIN CUTC"/>
    <property type="match status" value="1"/>
</dbReference>
<proteinExistence type="inferred from homology"/>
<dbReference type="Pfam" id="PF03932">
    <property type="entry name" value="CutC"/>
    <property type="match status" value="1"/>
</dbReference>
<gene>
    <name evidence="2" type="primary">cutC</name>
    <name evidence="3" type="ORF">C0081_09515</name>
</gene>
<dbReference type="Gene3D" id="3.20.20.380">
    <property type="entry name" value="Copper homeostasis (CutC) domain"/>
    <property type="match status" value="1"/>
</dbReference>
<organism evidence="3 4">
    <name type="scientific">Cohaesibacter celericrescens</name>
    <dbReference type="NCBI Taxonomy" id="2067669"/>
    <lineage>
        <taxon>Bacteria</taxon>
        <taxon>Pseudomonadati</taxon>
        <taxon>Pseudomonadota</taxon>
        <taxon>Alphaproteobacteria</taxon>
        <taxon>Hyphomicrobiales</taxon>
        <taxon>Cohaesibacteraceae</taxon>
    </lineage>
</organism>
<dbReference type="SUPFAM" id="SSF110395">
    <property type="entry name" value="CutC-like"/>
    <property type="match status" value="1"/>
</dbReference>
<dbReference type="GO" id="GO:0005737">
    <property type="term" value="C:cytoplasm"/>
    <property type="evidence" value="ECO:0007669"/>
    <property type="project" value="UniProtKB-SubCell"/>
</dbReference>